<keyword evidence="6 16" id="KW-0285">Flavoprotein</keyword>
<keyword evidence="11" id="KW-1015">Disulfide bond</keyword>
<keyword evidence="9 16" id="KW-0560">Oxidoreductase</keyword>
<dbReference type="InterPro" id="IPR001613">
    <property type="entry name" value="Flavin_amine_oxidase"/>
</dbReference>
<name>A0A670IQM9_PODMU</name>
<feature type="domain" description="Amine oxidase" evidence="17">
    <location>
        <begin position="90"/>
        <end position="525"/>
    </location>
</feature>
<dbReference type="Proteomes" id="UP000472272">
    <property type="component" value="Chromosome 2"/>
</dbReference>
<evidence type="ECO:0000256" key="16">
    <source>
        <dbReference type="RuleBase" id="RU362067"/>
    </source>
</evidence>
<dbReference type="GeneTree" id="ENSGT00940000160928"/>
<keyword evidence="7" id="KW-0800">Toxin</keyword>
<sequence length="562" mass="62898">LLPPSSLPGASIRAFFPPTNILILSICVFCIPVLSALLFFSALRSCYTDDPSPLEKCFQDAEYENYLEIAKNGLGKALHPRHVLIVGAGIAGLSAAYTLTEAGHQVTVLEASDRVGGRVETYRNEEEGWYADLGPMRLPQVHRIAREYVRKFGLSLTEFFPEDENAWYLIDNIRKRVGEVKRNPSLLNYTVYPSEEGKTAGQLYEESLHQVGILLVAILKGGYSPPLPQQQYLIKVAKLSRGAVEMIGDLLNEDAGYYQSFIESMRAEMIFSSRKRFDQITGGFDQLPIAIYRSISERVHFGTRVVRMEQAGESVTAFYQTANKALFSVTADYAVVTSTAKATRRIHFEPPLSHNKSHALRSIHYRSVAKVFLACAEKFWEADGIRGGKSTTDRPSRFVYYVSQNFSGGVGVVLASYVHSDDSRFFQALSHDDIISITLDDLSAIHQLPKGYIQAVCQSSVIKRWSLDKYSMAGFAAFTPYQFVDYSEPLEEPEGRIHFAGEHTTKLHGWLDSAIMSGLRAAREINFASGKWLPRNQSFEGIQWYLGLHTLQVTCASGYTLR</sequence>
<keyword evidence="13" id="KW-1199">Hemostasis impairing toxin</keyword>
<comment type="catalytic activity">
    <reaction evidence="14">
        <text>an L-alpha-amino acid + O2 + H2O = a 2-oxocarboxylate + H2O2 + NH4(+)</text>
        <dbReference type="Rhea" id="RHEA:13781"/>
        <dbReference type="ChEBI" id="CHEBI:15377"/>
        <dbReference type="ChEBI" id="CHEBI:15379"/>
        <dbReference type="ChEBI" id="CHEBI:16240"/>
        <dbReference type="ChEBI" id="CHEBI:28938"/>
        <dbReference type="ChEBI" id="CHEBI:35179"/>
        <dbReference type="ChEBI" id="CHEBI:59869"/>
        <dbReference type="EC" id="1.4.3.2"/>
    </reaction>
</comment>
<keyword evidence="5" id="KW-0929">Antimicrobial</keyword>
<evidence type="ECO:0000256" key="10">
    <source>
        <dbReference type="ARBA" id="ARBA00023022"/>
    </source>
</evidence>
<protein>
    <recommendedName>
        <fullName evidence="16">Amine oxidase</fullName>
        <ecNumber evidence="16">1.4.3.-</ecNumber>
    </recommendedName>
</protein>
<keyword evidence="4" id="KW-0964">Secreted</keyword>
<organism evidence="18 19">
    <name type="scientific">Podarcis muralis</name>
    <name type="common">Wall lizard</name>
    <name type="synonym">Lacerta muralis</name>
    <dbReference type="NCBI Taxonomy" id="64176"/>
    <lineage>
        <taxon>Eukaryota</taxon>
        <taxon>Metazoa</taxon>
        <taxon>Chordata</taxon>
        <taxon>Craniata</taxon>
        <taxon>Vertebrata</taxon>
        <taxon>Euteleostomi</taxon>
        <taxon>Lepidosauria</taxon>
        <taxon>Squamata</taxon>
        <taxon>Bifurcata</taxon>
        <taxon>Unidentata</taxon>
        <taxon>Episquamata</taxon>
        <taxon>Laterata</taxon>
        <taxon>Lacertibaenia</taxon>
        <taxon>Lacertidae</taxon>
        <taxon>Podarcis</taxon>
    </lineage>
</organism>
<reference evidence="18" key="2">
    <citation type="submission" date="2025-08" db="UniProtKB">
        <authorList>
            <consortium name="Ensembl"/>
        </authorList>
    </citation>
    <scope>IDENTIFICATION</scope>
</reference>
<dbReference type="GO" id="GO:0090729">
    <property type="term" value="F:toxin activity"/>
    <property type="evidence" value="ECO:0007669"/>
    <property type="project" value="UniProtKB-KW"/>
</dbReference>
<dbReference type="GO" id="GO:0001716">
    <property type="term" value="F:L-amino-acid oxidase activity"/>
    <property type="evidence" value="ECO:0007669"/>
    <property type="project" value="UniProtKB-EC"/>
</dbReference>
<evidence type="ECO:0000256" key="3">
    <source>
        <dbReference type="ARBA" id="ARBA00005465"/>
    </source>
</evidence>
<dbReference type="PRINTS" id="PR00757">
    <property type="entry name" value="AMINEOXDASEF"/>
</dbReference>
<evidence type="ECO:0000256" key="12">
    <source>
        <dbReference type="ARBA" id="ARBA00023180"/>
    </source>
</evidence>
<keyword evidence="10" id="KW-0044">Antibiotic</keyword>
<keyword evidence="16" id="KW-0812">Transmembrane</keyword>
<dbReference type="Pfam" id="PF01593">
    <property type="entry name" value="Amino_oxidase"/>
    <property type="match status" value="1"/>
</dbReference>
<feature type="binding site" evidence="15">
    <location>
        <position position="502"/>
    </location>
    <ligand>
        <name>FAD</name>
        <dbReference type="ChEBI" id="CHEBI:57692"/>
    </ligand>
</feature>
<evidence type="ECO:0000256" key="9">
    <source>
        <dbReference type="ARBA" id="ARBA00023002"/>
    </source>
</evidence>
<dbReference type="SUPFAM" id="SSF54373">
    <property type="entry name" value="FAD-linked reductases, C-terminal domain"/>
    <property type="match status" value="1"/>
</dbReference>
<evidence type="ECO:0000313" key="18">
    <source>
        <dbReference type="Ensembl" id="ENSPMRP00000014006.1"/>
    </source>
</evidence>
<feature type="binding site" evidence="15">
    <location>
        <begin position="110"/>
        <end position="111"/>
    </location>
    <ligand>
        <name>FAD</name>
        <dbReference type="ChEBI" id="CHEBI:57692"/>
    </ligand>
</feature>
<comment type="cofactor">
    <cofactor evidence="1 16">
        <name>FAD</name>
        <dbReference type="ChEBI" id="CHEBI:57692"/>
    </cofactor>
</comment>
<evidence type="ECO:0000256" key="6">
    <source>
        <dbReference type="ARBA" id="ARBA00022630"/>
    </source>
</evidence>
<accession>A0A670IQM9</accession>
<evidence type="ECO:0000256" key="13">
    <source>
        <dbReference type="ARBA" id="ARBA00023240"/>
    </source>
</evidence>
<evidence type="ECO:0000256" key="8">
    <source>
        <dbReference type="ARBA" id="ARBA00022827"/>
    </source>
</evidence>
<dbReference type="FunFam" id="3.50.50.60:FF:000450">
    <property type="entry name" value="Amine oxidase"/>
    <property type="match status" value="1"/>
</dbReference>
<dbReference type="InterPro" id="IPR036188">
    <property type="entry name" value="FAD/NAD-bd_sf"/>
</dbReference>
<keyword evidence="16" id="KW-0472">Membrane</keyword>
<evidence type="ECO:0000256" key="14">
    <source>
        <dbReference type="ARBA" id="ARBA00047637"/>
    </source>
</evidence>
<proteinExistence type="inferred from homology"/>
<feature type="binding site" evidence="15">
    <location>
        <position position="305"/>
    </location>
    <ligand>
        <name>FAD</name>
        <dbReference type="ChEBI" id="CHEBI:57692"/>
    </ligand>
</feature>
<dbReference type="Gene3D" id="3.50.50.60">
    <property type="entry name" value="FAD/NAD(P)-binding domain"/>
    <property type="match status" value="1"/>
</dbReference>
<evidence type="ECO:0000256" key="1">
    <source>
        <dbReference type="ARBA" id="ARBA00001974"/>
    </source>
</evidence>
<evidence type="ECO:0000259" key="17">
    <source>
        <dbReference type="Pfam" id="PF01593"/>
    </source>
</evidence>
<dbReference type="GO" id="GO:0009063">
    <property type="term" value="P:amino acid catabolic process"/>
    <property type="evidence" value="ECO:0007669"/>
    <property type="project" value="TreeGrafter"/>
</dbReference>
<dbReference type="PANTHER" id="PTHR10742:SF355">
    <property type="entry name" value="AMINE OXIDASE"/>
    <property type="match status" value="1"/>
</dbReference>
<feature type="binding site" evidence="15">
    <location>
        <position position="137"/>
    </location>
    <ligand>
        <name>substrate</name>
    </ligand>
</feature>
<evidence type="ECO:0000313" key="19">
    <source>
        <dbReference type="Proteomes" id="UP000472272"/>
    </source>
</evidence>
<reference evidence="18" key="3">
    <citation type="submission" date="2025-09" db="UniProtKB">
        <authorList>
            <consortium name="Ensembl"/>
        </authorList>
    </citation>
    <scope>IDENTIFICATION</scope>
</reference>
<keyword evidence="16" id="KW-1133">Transmembrane helix</keyword>
<evidence type="ECO:0000256" key="2">
    <source>
        <dbReference type="ARBA" id="ARBA00004613"/>
    </source>
</evidence>
<dbReference type="OMA" id="AMRIPEI"/>
<dbReference type="Ensembl" id="ENSPMRT00000014969.1">
    <property type="protein sequence ID" value="ENSPMRP00000014006.1"/>
    <property type="gene ID" value="ENSPMRG00000009358.1"/>
</dbReference>
<dbReference type="AlphaFoldDB" id="A0A670IQM9"/>
<dbReference type="GO" id="GO:0005576">
    <property type="term" value="C:extracellular region"/>
    <property type="evidence" value="ECO:0007669"/>
    <property type="project" value="UniProtKB-SubCell"/>
</dbReference>
<dbReference type="InterPro" id="IPR050281">
    <property type="entry name" value="Flavin_monoamine_oxidase"/>
</dbReference>
<dbReference type="PANTHER" id="PTHR10742">
    <property type="entry name" value="FLAVIN MONOAMINE OXIDASE"/>
    <property type="match status" value="1"/>
</dbReference>
<dbReference type="Gene3D" id="1.10.405.10">
    <property type="entry name" value="Guanine Nucleotide Dissociation Inhibitor, domain 1"/>
    <property type="match status" value="1"/>
</dbReference>
<keyword evidence="19" id="KW-1185">Reference proteome</keyword>
<keyword evidence="12" id="KW-0325">Glycoprotein</keyword>
<evidence type="ECO:0000256" key="15">
    <source>
        <dbReference type="PIRSR" id="PIRSR601613-1"/>
    </source>
</evidence>
<comment type="subcellular location">
    <subcellularLocation>
        <location evidence="2">Secreted</location>
    </subcellularLocation>
</comment>
<evidence type="ECO:0000256" key="11">
    <source>
        <dbReference type="ARBA" id="ARBA00023157"/>
    </source>
</evidence>
<keyword evidence="8 16" id="KW-0274">FAD</keyword>
<feature type="transmembrane region" description="Helical" evidence="16">
    <location>
        <begin position="21"/>
        <end position="43"/>
    </location>
</feature>
<dbReference type="Gene3D" id="3.90.660.10">
    <property type="match status" value="1"/>
</dbReference>
<evidence type="ECO:0000256" key="5">
    <source>
        <dbReference type="ARBA" id="ARBA00022529"/>
    </source>
</evidence>
<dbReference type="InterPro" id="IPR002937">
    <property type="entry name" value="Amino_oxidase"/>
</dbReference>
<reference evidence="18 19" key="1">
    <citation type="journal article" date="2019" name="Proc. Natl. Acad. Sci. U.S.A.">
        <title>Regulatory changes in pterin and carotenoid genes underlie balanced color polymorphisms in the wall lizard.</title>
        <authorList>
            <person name="Andrade P."/>
            <person name="Pinho C."/>
            <person name="Perez I de Lanuza G."/>
            <person name="Afonso S."/>
            <person name="Brejcha J."/>
            <person name="Rubin C.J."/>
            <person name="Wallerman O."/>
            <person name="Pereira P."/>
            <person name="Sabatino S.J."/>
            <person name="Bellati A."/>
            <person name="Pellitteri-Rosa D."/>
            <person name="Bosakova Z."/>
            <person name="Bunikis I."/>
            <person name="Carretero M.A."/>
            <person name="Feiner N."/>
            <person name="Marsik P."/>
            <person name="Pauperio F."/>
            <person name="Salvi D."/>
            <person name="Soler L."/>
            <person name="While G.M."/>
            <person name="Uller T."/>
            <person name="Font E."/>
            <person name="Andersson L."/>
            <person name="Carneiro M."/>
        </authorList>
    </citation>
    <scope>NUCLEOTIDE SEQUENCE</scope>
</reference>
<evidence type="ECO:0000256" key="4">
    <source>
        <dbReference type="ARBA" id="ARBA00022525"/>
    </source>
</evidence>
<evidence type="ECO:0000256" key="7">
    <source>
        <dbReference type="ARBA" id="ARBA00022656"/>
    </source>
</evidence>
<comment type="similarity">
    <text evidence="3">Belongs to the flavin monoamine oxidase family. FIG1 subfamily.</text>
</comment>
<feature type="binding site" evidence="15">
    <location>
        <begin position="134"/>
        <end position="137"/>
    </location>
    <ligand>
        <name>FAD</name>
        <dbReference type="ChEBI" id="CHEBI:57692"/>
    </ligand>
</feature>
<dbReference type="EC" id="1.4.3.-" evidence="16"/>
<gene>
    <name evidence="18" type="primary">LOC114590937</name>
</gene>
<dbReference type="SUPFAM" id="SSF51905">
    <property type="entry name" value="FAD/NAD(P)-binding domain"/>
    <property type="match status" value="1"/>
</dbReference>
<dbReference type="GO" id="GO:0042742">
    <property type="term" value="P:defense response to bacterium"/>
    <property type="evidence" value="ECO:0007669"/>
    <property type="project" value="UniProtKB-KW"/>
</dbReference>